<evidence type="ECO:0000256" key="2">
    <source>
        <dbReference type="ARBA" id="ARBA00023015"/>
    </source>
</evidence>
<evidence type="ECO:0000259" key="6">
    <source>
        <dbReference type="Pfam" id="PF08281"/>
    </source>
</evidence>
<reference evidence="7 8" key="2">
    <citation type="submission" date="2020-03" db="EMBL/GenBank/DDBJ databases">
        <authorList>
            <person name="Ichikawa N."/>
            <person name="Kimura A."/>
            <person name="Kitahashi Y."/>
            <person name="Uohara A."/>
        </authorList>
    </citation>
    <scope>NUCLEOTIDE SEQUENCE [LARGE SCALE GENOMIC DNA]</scope>
    <source>
        <strain evidence="7 8">NBRC 107702</strain>
    </source>
</reference>
<sequence length="198" mass="21498">MTAQETGVMPDANVIRESLADPDRFAELYDRYAAQLYRYAYQRVGPQNAEDVVAETFLAAFEARRSYDPGRPEARPWLFGILTKKLARHHRSEKARLRALARAAPDAATPSPADRVAARVAAAGVAPQLAAALAGLPRGDREVLLIIAWGELGYDEAAIALDIPIGTVRSRLHRARQRVRAALGGTDPTADSTDGNDL</sequence>
<dbReference type="GO" id="GO:0016987">
    <property type="term" value="F:sigma factor activity"/>
    <property type="evidence" value="ECO:0007669"/>
    <property type="project" value="UniProtKB-KW"/>
</dbReference>
<evidence type="ECO:0000313" key="8">
    <source>
        <dbReference type="Proteomes" id="UP000502508"/>
    </source>
</evidence>
<evidence type="ECO:0000313" key="7">
    <source>
        <dbReference type="EMBL" id="BCB79179.1"/>
    </source>
</evidence>
<dbReference type="GO" id="GO:0006352">
    <property type="term" value="P:DNA-templated transcription initiation"/>
    <property type="evidence" value="ECO:0007669"/>
    <property type="project" value="InterPro"/>
</dbReference>
<keyword evidence="8" id="KW-1185">Reference proteome</keyword>
<dbReference type="Gene3D" id="1.10.10.10">
    <property type="entry name" value="Winged helix-like DNA-binding domain superfamily/Winged helix DNA-binding domain"/>
    <property type="match status" value="1"/>
</dbReference>
<dbReference type="CDD" id="cd06171">
    <property type="entry name" value="Sigma70_r4"/>
    <property type="match status" value="1"/>
</dbReference>
<dbReference type="InterPro" id="IPR014284">
    <property type="entry name" value="RNA_pol_sigma-70_dom"/>
</dbReference>
<evidence type="ECO:0000259" key="5">
    <source>
        <dbReference type="Pfam" id="PF04542"/>
    </source>
</evidence>
<dbReference type="PANTHER" id="PTHR43133:SF25">
    <property type="entry name" value="RNA POLYMERASE SIGMA FACTOR RFAY-RELATED"/>
    <property type="match status" value="1"/>
</dbReference>
<keyword evidence="7" id="KW-0240">DNA-directed RNA polymerase</keyword>
<organism evidence="7 8">
    <name type="scientific">Phytohabitans flavus</name>
    <dbReference type="NCBI Taxonomy" id="1076124"/>
    <lineage>
        <taxon>Bacteria</taxon>
        <taxon>Bacillati</taxon>
        <taxon>Actinomycetota</taxon>
        <taxon>Actinomycetes</taxon>
        <taxon>Micromonosporales</taxon>
        <taxon>Micromonosporaceae</taxon>
    </lineage>
</organism>
<dbReference type="InterPro" id="IPR013325">
    <property type="entry name" value="RNA_pol_sigma_r2"/>
</dbReference>
<feature type="domain" description="RNA polymerase sigma factor 70 region 4 type 2" evidence="6">
    <location>
        <begin position="128"/>
        <end position="178"/>
    </location>
</feature>
<keyword evidence="3" id="KW-0731">Sigma factor</keyword>
<dbReference type="EMBL" id="AP022870">
    <property type="protein sequence ID" value="BCB79179.1"/>
    <property type="molecule type" value="Genomic_DNA"/>
</dbReference>
<dbReference type="GO" id="GO:0003677">
    <property type="term" value="F:DNA binding"/>
    <property type="evidence" value="ECO:0007669"/>
    <property type="project" value="InterPro"/>
</dbReference>
<reference evidence="7 8" key="1">
    <citation type="submission" date="2020-03" db="EMBL/GenBank/DDBJ databases">
        <title>Whole genome shotgun sequence of Phytohabitans flavus NBRC 107702.</title>
        <authorList>
            <person name="Komaki H."/>
            <person name="Tamura T."/>
        </authorList>
    </citation>
    <scope>NUCLEOTIDE SEQUENCE [LARGE SCALE GENOMIC DNA]</scope>
    <source>
        <strain evidence="7 8">NBRC 107702</strain>
    </source>
</reference>
<dbReference type="SUPFAM" id="SSF88659">
    <property type="entry name" value="Sigma3 and sigma4 domains of RNA polymerase sigma factors"/>
    <property type="match status" value="1"/>
</dbReference>
<evidence type="ECO:0000256" key="4">
    <source>
        <dbReference type="ARBA" id="ARBA00023163"/>
    </source>
</evidence>
<feature type="domain" description="RNA polymerase sigma-70 region 2" evidence="5">
    <location>
        <begin position="28"/>
        <end position="94"/>
    </location>
</feature>
<dbReference type="InterPro" id="IPR013249">
    <property type="entry name" value="RNA_pol_sigma70_r4_t2"/>
</dbReference>
<accession>A0A6F8XZG7</accession>
<protein>
    <submittedName>
        <fullName evidence="7">DNA-directed RNA polymerase sigma-70 factor</fullName>
    </submittedName>
</protein>
<dbReference type="SUPFAM" id="SSF88946">
    <property type="entry name" value="Sigma2 domain of RNA polymerase sigma factors"/>
    <property type="match status" value="1"/>
</dbReference>
<dbReference type="InterPro" id="IPR036388">
    <property type="entry name" value="WH-like_DNA-bd_sf"/>
</dbReference>
<dbReference type="InterPro" id="IPR039425">
    <property type="entry name" value="RNA_pol_sigma-70-like"/>
</dbReference>
<name>A0A6F8XZG7_9ACTN</name>
<dbReference type="Pfam" id="PF04542">
    <property type="entry name" value="Sigma70_r2"/>
    <property type="match status" value="1"/>
</dbReference>
<proteinExistence type="inferred from homology"/>
<keyword evidence="4" id="KW-0804">Transcription</keyword>
<dbReference type="GO" id="GO:0000428">
    <property type="term" value="C:DNA-directed RNA polymerase complex"/>
    <property type="evidence" value="ECO:0007669"/>
    <property type="project" value="UniProtKB-KW"/>
</dbReference>
<evidence type="ECO:0000256" key="3">
    <source>
        <dbReference type="ARBA" id="ARBA00023082"/>
    </source>
</evidence>
<dbReference type="AlphaFoldDB" id="A0A6F8XZG7"/>
<dbReference type="RefSeq" id="WP_232071934.1">
    <property type="nucleotide sequence ID" value="NZ_AP022870.1"/>
</dbReference>
<gene>
    <name evidence="7" type="primary">rpoE_30</name>
    <name evidence="7" type="ORF">Pflav_055890</name>
</gene>
<dbReference type="InterPro" id="IPR013324">
    <property type="entry name" value="RNA_pol_sigma_r3/r4-like"/>
</dbReference>
<comment type="similarity">
    <text evidence="1">Belongs to the sigma-70 factor family. ECF subfamily.</text>
</comment>
<dbReference type="Pfam" id="PF08281">
    <property type="entry name" value="Sigma70_r4_2"/>
    <property type="match status" value="1"/>
</dbReference>
<dbReference type="Proteomes" id="UP000502508">
    <property type="component" value="Chromosome"/>
</dbReference>
<dbReference type="Gene3D" id="1.10.1740.10">
    <property type="match status" value="1"/>
</dbReference>
<keyword evidence="2" id="KW-0805">Transcription regulation</keyword>
<evidence type="ECO:0000256" key="1">
    <source>
        <dbReference type="ARBA" id="ARBA00010641"/>
    </source>
</evidence>
<dbReference type="PANTHER" id="PTHR43133">
    <property type="entry name" value="RNA POLYMERASE ECF-TYPE SIGMA FACTO"/>
    <property type="match status" value="1"/>
</dbReference>
<dbReference type="InterPro" id="IPR007627">
    <property type="entry name" value="RNA_pol_sigma70_r2"/>
</dbReference>
<dbReference type="KEGG" id="pfla:Pflav_055890"/>
<dbReference type="NCBIfam" id="TIGR02937">
    <property type="entry name" value="sigma70-ECF"/>
    <property type="match status" value="1"/>
</dbReference>